<dbReference type="Proteomes" id="UP001142372">
    <property type="component" value="Unassembled WGS sequence"/>
</dbReference>
<dbReference type="Pfam" id="PF08240">
    <property type="entry name" value="ADH_N"/>
    <property type="match status" value="1"/>
</dbReference>
<dbReference type="AlphaFoldDB" id="A0A9W6H9B7"/>
<dbReference type="Gene3D" id="3.90.180.10">
    <property type="entry name" value="Medium-chain alcohol dehydrogenases, catalytic domain"/>
    <property type="match status" value="1"/>
</dbReference>
<evidence type="ECO:0000259" key="2">
    <source>
        <dbReference type="SMART" id="SM00829"/>
    </source>
</evidence>
<comment type="caution">
    <text evidence="3">The sequence shown here is derived from an EMBL/GenBank/DDBJ whole genome shotgun (WGS) entry which is preliminary data.</text>
</comment>
<proteinExistence type="predicted"/>
<dbReference type="RefSeq" id="WP_271176953.1">
    <property type="nucleotide sequence ID" value="NZ_BAAAJO010000005.1"/>
</dbReference>
<dbReference type="InterPro" id="IPR013154">
    <property type="entry name" value="ADH-like_N"/>
</dbReference>
<dbReference type="SMART" id="SM00829">
    <property type="entry name" value="PKS_ER"/>
    <property type="match status" value="1"/>
</dbReference>
<protein>
    <submittedName>
        <fullName evidence="3">Oxidoreductase</fullName>
    </submittedName>
</protein>
<sequence length="314" mass="32646">MATVVQYERFGGPEVLEVVEVPTPDAPPGAVVVAVKAAGVNPIDAKLRSGARASSEITEPRRVGSDAAGVVVDVGDRVSDWSIGDEVVVRNADGAYASHVVAREDQLVRKPASVSWEVAAAIGVPVSTAYQALRSLGVTDGTTLLLHGGSGSVGRAAIQFAHRWGATVIATAAENNHERLRELGAIPVAYGGGLADRIRAAAPGGIDRVLDAVGTGEALETSFELVADRDHIGTLVVGARAAELGIHAWSGGNPVPLTAEERRLRAEAYDVVLDLLERGEFQIDIARSFPLAEVAEAHRLVEGGHPGGKVLLIP</sequence>
<reference evidence="3" key="1">
    <citation type="journal article" date="2014" name="Int. J. Syst. Evol. Microbiol.">
        <title>Complete genome sequence of Corynebacterium casei LMG S-19264T (=DSM 44701T), isolated from a smear-ripened cheese.</title>
        <authorList>
            <consortium name="US DOE Joint Genome Institute (JGI-PGF)"/>
            <person name="Walter F."/>
            <person name="Albersmeier A."/>
            <person name="Kalinowski J."/>
            <person name="Ruckert C."/>
        </authorList>
    </citation>
    <scope>NUCLEOTIDE SEQUENCE</scope>
    <source>
        <strain evidence="3">VKM Ac-1401</strain>
    </source>
</reference>
<keyword evidence="4" id="KW-1185">Reference proteome</keyword>
<evidence type="ECO:0000313" key="3">
    <source>
        <dbReference type="EMBL" id="GLJ76294.1"/>
    </source>
</evidence>
<dbReference type="EMBL" id="BSEN01000006">
    <property type="protein sequence ID" value="GLJ76294.1"/>
    <property type="molecule type" value="Genomic_DNA"/>
</dbReference>
<dbReference type="GO" id="GO:0016491">
    <property type="term" value="F:oxidoreductase activity"/>
    <property type="evidence" value="ECO:0007669"/>
    <property type="project" value="InterPro"/>
</dbReference>
<evidence type="ECO:0000313" key="4">
    <source>
        <dbReference type="Proteomes" id="UP001142372"/>
    </source>
</evidence>
<accession>A0A9W6H9B7</accession>
<dbReference type="Gene3D" id="3.40.50.720">
    <property type="entry name" value="NAD(P)-binding Rossmann-like Domain"/>
    <property type="match status" value="1"/>
</dbReference>
<dbReference type="InterPro" id="IPR051603">
    <property type="entry name" value="Zinc-ADH_QOR/CCCR"/>
</dbReference>
<dbReference type="InterPro" id="IPR036291">
    <property type="entry name" value="NAD(P)-bd_dom_sf"/>
</dbReference>
<organism evidence="3 4">
    <name type="scientific">Leifsonia poae</name>
    <dbReference type="NCBI Taxonomy" id="110933"/>
    <lineage>
        <taxon>Bacteria</taxon>
        <taxon>Bacillati</taxon>
        <taxon>Actinomycetota</taxon>
        <taxon>Actinomycetes</taxon>
        <taxon>Micrococcales</taxon>
        <taxon>Microbacteriaceae</taxon>
        <taxon>Leifsonia</taxon>
    </lineage>
</organism>
<keyword evidence="1" id="KW-0521">NADP</keyword>
<evidence type="ECO:0000256" key="1">
    <source>
        <dbReference type="ARBA" id="ARBA00022857"/>
    </source>
</evidence>
<dbReference type="PANTHER" id="PTHR44154:SF1">
    <property type="entry name" value="QUINONE OXIDOREDUCTASE"/>
    <property type="match status" value="1"/>
</dbReference>
<dbReference type="SUPFAM" id="SSF51735">
    <property type="entry name" value="NAD(P)-binding Rossmann-fold domains"/>
    <property type="match status" value="1"/>
</dbReference>
<gene>
    <name evidence="3" type="ORF">GCM10017584_18680</name>
</gene>
<feature type="domain" description="Enoyl reductase (ER)" evidence="2">
    <location>
        <begin position="11"/>
        <end position="312"/>
    </location>
</feature>
<dbReference type="SUPFAM" id="SSF50129">
    <property type="entry name" value="GroES-like"/>
    <property type="match status" value="1"/>
</dbReference>
<name>A0A9W6H9B7_9MICO</name>
<dbReference type="Pfam" id="PF13602">
    <property type="entry name" value="ADH_zinc_N_2"/>
    <property type="match status" value="1"/>
</dbReference>
<dbReference type="InterPro" id="IPR011032">
    <property type="entry name" value="GroES-like_sf"/>
</dbReference>
<dbReference type="CDD" id="cd05289">
    <property type="entry name" value="MDR_like_2"/>
    <property type="match status" value="1"/>
</dbReference>
<dbReference type="PANTHER" id="PTHR44154">
    <property type="entry name" value="QUINONE OXIDOREDUCTASE"/>
    <property type="match status" value="1"/>
</dbReference>
<reference evidence="3" key="2">
    <citation type="submission" date="2023-01" db="EMBL/GenBank/DDBJ databases">
        <authorList>
            <person name="Sun Q."/>
            <person name="Evtushenko L."/>
        </authorList>
    </citation>
    <scope>NUCLEOTIDE SEQUENCE</scope>
    <source>
        <strain evidence="3">VKM Ac-1401</strain>
    </source>
</reference>
<dbReference type="InterPro" id="IPR020843">
    <property type="entry name" value="ER"/>
</dbReference>